<name>A0A178IQ94_9BACT</name>
<dbReference type="PROSITE" id="PS00061">
    <property type="entry name" value="ADH_SHORT"/>
    <property type="match status" value="1"/>
</dbReference>
<protein>
    <submittedName>
        <fullName evidence="4">Oxidoreductase</fullName>
    </submittedName>
</protein>
<evidence type="ECO:0000256" key="1">
    <source>
        <dbReference type="ARBA" id="ARBA00006484"/>
    </source>
</evidence>
<dbReference type="InterPro" id="IPR002347">
    <property type="entry name" value="SDR_fam"/>
</dbReference>
<dbReference type="Proteomes" id="UP000078486">
    <property type="component" value="Unassembled WGS sequence"/>
</dbReference>
<dbReference type="RefSeq" id="WP_068768817.1">
    <property type="nucleotide sequence ID" value="NZ_CP109796.1"/>
</dbReference>
<dbReference type="NCBIfam" id="NF005559">
    <property type="entry name" value="PRK07231.1"/>
    <property type="match status" value="1"/>
</dbReference>
<dbReference type="PANTHER" id="PTHR43639">
    <property type="entry name" value="OXIDOREDUCTASE, SHORT-CHAIN DEHYDROGENASE/REDUCTASE FAMILY (AFU_ORTHOLOGUE AFUA_5G02870)"/>
    <property type="match status" value="1"/>
</dbReference>
<evidence type="ECO:0000259" key="3">
    <source>
        <dbReference type="SMART" id="SM00822"/>
    </source>
</evidence>
<dbReference type="PRINTS" id="PR00081">
    <property type="entry name" value="GDHRDH"/>
</dbReference>
<dbReference type="Pfam" id="PF13561">
    <property type="entry name" value="adh_short_C2"/>
    <property type="match status" value="1"/>
</dbReference>
<reference evidence="4 5" key="1">
    <citation type="submission" date="2016-01" db="EMBL/GenBank/DDBJ databases">
        <title>High potential of lignocellulose degradation of a new Verrucomicrobia species.</title>
        <authorList>
            <person name="Wang Y."/>
            <person name="Shi Y."/>
            <person name="Qiu Z."/>
            <person name="Liu S."/>
            <person name="Yang H."/>
        </authorList>
    </citation>
    <scope>NUCLEOTIDE SEQUENCE [LARGE SCALE GENOMIC DNA]</scope>
    <source>
        <strain evidence="4 5">TSB47</strain>
    </source>
</reference>
<keyword evidence="2" id="KW-0560">Oxidoreductase</keyword>
<evidence type="ECO:0000256" key="2">
    <source>
        <dbReference type="ARBA" id="ARBA00023002"/>
    </source>
</evidence>
<comment type="caution">
    <text evidence="4">The sequence shown here is derived from an EMBL/GenBank/DDBJ whole genome shotgun (WGS) entry which is preliminary data.</text>
</comment>
<dbReference type="FunFam" id="3.40.50.720:FF:000084">
    <property type="entry name" value="Short-chain dehydrogenase reductase"/>
    <property type="match status" value="1"/>
</dbReference>
<dbReference type="PRINTS" id="PR00080">
    <property type="entry name" value="SDRFAMILY"/>
</dbReference>
<dbReference type="OrthoDB" id="9781121at2"/>
<dbReference type="SMART" id="SM00822">
    <property type="entry name" value="PKS_KR"/>
    <property type="match status" value="1"/>
</dbReference>
<dbReference type="SUPFAM" id="SSF51735">
    <property type="entry name" value="NAD(P)-binding Rossmann-fold domains"/>
    <property type="match status" value="1"/>
</dbReference>
<accession>A0A178IQ94</accession>
<evidence type="ECO:0000313" key="5">
    <source>
        <dbReference type="Proteomes" id="UP000078486"/>
    </source>
</evidence>
<comment type="similarity">
    <text evidence="1">Belongs to the short-chain dehydrogenases/reductases (SDR) family.</text>
</comment>
<keyword evidence="5" id="KW-1185">Reference proteome</keyword>
<dbReference type="PANTHER" id="PTHR43639:SF1">
    <property type="entry name" value="SHORT-CHAIN DEHYDROGENASE_REDUCTASE FAMILY PROTEIN"/>
    <property type="match status" value="1"/>
</dbReference>
<dbReference type="STRING" id="1184151.AW736_03130"/>
<dbReference type="InterPro" id="IPR020904">
    <property type="entry name" value="Sc_DH/Rdtase_CS"/>
</dbReference>
<dbReference type="AlphaFoldDB" id="A0A178IQ94"/>
<feature type="domain" description="Ketoreductase" evidence="3">
    <location>
        <begin position="11"/>
        <end position="196"/>
    </location>
</feature>
<dbReference type="InterPro" id="IPR036291">
    <property type="entry name" value="NAD(P)-bd_dom_sf"/>
</dbReference>
<sequence length="254" mass="26085">MSTITHKLAGKTALVTGASKGIGAAIARHLAAAGATVVVNYASSREAAERVVSTITAAGGKAIAMQADVSKKPDIDRLFAEAKAAFGRIDILVNNAGIFDFAPLAEVTETHFHRQFDLNVLGLLLASQQAAAQFEPEAGGVIINISSLVSTAAPAGASVYSATKAAVDAISRSLAKELGPRRIRVNSLNPGMVETEGFHAAGFEGSDFQKDVVSRTPLGRIGQPDDIGRVAVFLASDDSGWVTGQSLPVSGGSS</sequence>
<dbReference type="InterPro" id="IPR057326">
    <property type="entry name" value="KR_dom"/>
</dbReference>
<dbReference type="Gene3D" id="3.40.50.720">
    <property type="entry name" value="NAD(P)-binding Rossmann-like Domain"/>
    <property type="match status" value="1"/>
</dbReference>
<organism evidence="4 5">
    <name type="scientific">Termitidicoccus mucosus</name>
    <dbReference type="NCBI Taxonomy" id="1184151"/>
    <lineage>
        <taxon>Bacteria</taxon>
        <taxon>Pseudomonadati</taxon>
        <taxon>Verrucomicrobiota</taxon>
        <taxon>Opitutia</taxon>
        <taxon>Opitutales</taxon>
        <taxon>Opitutaceae</taxon>
        <taxon>Termitidicoccus</taxon>
    </lineage>
</organism>
<gene>
    <name evidence="4" type="ORF">AW736_03130</name>
</gene>
<dbReference type="GO" id="GO:0016491">
    <property type="term" value="F:oxidoreductase activity"/>
    <property type="evidence" value="ECO:0007669"/>
    <property type="project" value="UniProtKB-KW"/>
</dbReference>
<proteinExistence type="inferred from homology"/>
<dbReference type="EMBL" id="LRRQ01000027">
    <property type="protein sequence ID" value="OAM91465.1"/>
    <property type="molecule type" value="Genomic_DNA"/>
</dbReference>
<evidence type="ECO:0000313" key="4">
    <source>
        <dbReference type="EMBL" id="OAM91465.1"/>
    </source>
</evidence>